<dbReference type="RefSeq" id="WP_021097954.1">
    <property type="nucleotide sequence ID" value="NZ_KE557321.1"/>
</dbReference>
<keyword evidence="1" id="KW-0732">Signal</keyword>
<dbReference type="OrthoDB" id="7876829at2"/>
<accession>S9S3U7</accession>
<evidence type="ECO:0000313" key="3">
    <source>
        <dbReference type="Proteomes" id="UP000015346"/>
    </source>
</evidence>
<name>S9S3U7_9RHOB</name>
<sequence length="143" mass="15454">MVRIVQILVLAAALALSPAGRPAAQPHPAEPRSLTEGERAMRNLALGIAALAALGLVLQAADEDRKEKREADSRRLPPACLTDWPVRNGSVRLHDPDCLEARFARAGELPLDCAVTIRSRGRFVSGFDPACLREAGWETPARD</sequence>
<dbReference type="AlphaFoldDB" id="S9S3U7"/>
<evidence type="ECO:0000256" key="1">
    <source>
        <dbReference type="SAM" id="SignalP"/>
    </source>
</evidence>
<protein>
    <submittedName>
        <fullName evidence="2">Uncharacterized protein</fullName>
    </submittedName>
</protein>
<dbReference type="Proteomes" id="UP000015346">
    <property type="component" value="Unassembled WGS sequence"/>
</dbReference>
<dbReference type="EMBL" id="AOLV01000019">
    <property type="protein sequence ID" value="EPX84870.1"/>
    <property type="molecule type" value="Genomic_DNA"/>
</dbReference>
<organism evidence="2 3">
    <name type="scientific">Rubellimicrobium thermophilum DSM 16684</name>
    <dbReference type="NCBI Taxonomy" id="1123069"/>
    <lineage>
        <taxon>Bacteria</taxon>
        <taxon>Pseudomonadati</taxon>
        <taxon>Pseudomonadota</taxon>
        <taxon>Alphaproteobacteria</taxon>
        <taxon>Rhodobacterales</taxon>
        <taxon>Roseobacteraceae</taxon>
        <taxon>Rubellimicrobium</taxon>
    </lineage>
</organism>
<comment type="caution">
    <text evidence="2">The sequence shown here is derived from an EMBL/GenBank/DDBJ whole genome shotgun (WGS) entry which is preliminary data.</text>
</comment>
<reference evidence="2 3" key="1">
    <citation type="journal article" date="2013" name="Stand. Genomic Sci.">
        <title>Genome sequence of the reddish-pigmented Rubellimicrobium thermophilum type strain (DSM 16684(T)), a member of the Roseobacter clade.</title>
        <authorList>
            <person name="Fiebig A."/>
            <person name="Riedel T."/>
            <person name="Gronow S."/>
            <person name="Petersen J."/>
            <person name="Klenk H.P."/>
            <person name="Goker M."/>
        </authorList>
    </citation>
    <scope>NUCLEOTIDE SEQUENCE [LARGE SCALE GENOMIC DNA]</scope>
    <source>
        <strain evidence="2 3">DSM 16684</strain>
    </source>
</reference>
<evidence type="ECO:0000313" key="2">
    <source>
        <dbReference type="EMBL" id="EPX84870.1"/>
    </source>
</evidence>
<keyword evidence="3" id="KW-1185">Reference proteome</keyword>
<dbReference type="HOGENOM" id="CLU_1804770_0_0_5"/>
<gene>
    <name evidence="2" type="ORF">ruthe_01867</name>
</gene>
<feature type="chain" id="PRO_5004556540" evidence="1">
    <location>
        <begin position="24"/>
        <end position="143"/>
    </location>
</feature>
<feature type="signal peptide" evidence="1">
    <location>
        <begin position="1"/>
        <end position="23"/>
    </location>
</feature>
<dbReference type="STRING" id="1123069.ruthe_01867"/>
<proteinExistence type="predicted"/>